<gene>
    <name evidence="2" type="ORF">BKD30_06670</name>
</gene>
<evidence type="ECO:0008006" key="4">
    <source>
        <dbReference type="Google" id="ProtNLM"/>
    </source>
</evidence>
<proteinExistence type="predicted"/>
<dbReference type="OrthoDB" id="5079845at2"/>
<protein>
    <recommendedName>
        <fullName evidence="4">DUF4381 domain-containing protein</fullName>
    </recommendedName>
</protein>
<organism evidence="2 3">
    <name type="scientific">Tersicoccus phoenicis</name>
    <dbReference type="NCBI Taxonomy" id="554083"/>
    <lineage>
        <taxon>Bacteria</taxon>
        <taxon>Bacillati</taxon>
        <taxon>Actinomycetota</taxon>
        <taxon>Actinomycetes</taxon>
        <taxon>Micrococcales</taxon>
        <taxon>Micrococcaceae</taxon>
        <taxon>Tersicoccus</taxon>
    </lineage>
</organism>
<dbReference type="EMBL" id="MRDE01000036">
    <property type="protein sequence ID" value="OMH25141.1"/>
    <property type="molecule type" value="Genomic_DNA"/>
</dbReference>
<evidence type="ECO:0000313" key="2">
    <source>
        <dbReference type="EMBL" id="OMH25141.1"/>
    </source>
</evidence>
<evidence type="ECO:0000256" key="1">
    <source>
        <dbReference type="SAM" id="Phobius"/>
    </source>
</evidence>
<dbReference type="STRING" id="554083.BKD30_06670"/>
<name>A0A1R1LC82_9MICC</name>
<sequence length="159" mass="17166">MNDGGRFYGPIPYDPVWLWIGLGLLAAVVAWYVWALASTRRSRRKWQLPGPADLPGLRTEYLARIDAVAAATERGELTARQAHQRLSRLVRVFAHQASGVSAHTMTLADLRAAQVPAVPGVAGVADAVAVLYPAEFGVPEAADARRAVDAARQVVGSWR</sequence>
<dbReference type="AlphaFoldDB" id="A0A1R1LC82"/>
<keyword evidence="1" id="KW-1133">Transmembrane helix</keyword>
<dbReference type="RefSeq" id="WP_076703390.1">
    <property type="nucleotide sequence ID" value="NZ_MRDE01000036.1"/>
</dbReference>
<evidence type="ECO:0000313" key="3">
    <source>
        <dbReference type="Proteomes" id="UP000187085"/>
    </source>
</evidence>
<keyword evidence="1" id="KW-0812">Transmembrane</keyword>
<keyword evidence="1" id="KW-0472">Membrane</keyword>
<keyword evidence="3" id="KW-1185">Reference proteome</keyword>
<dbReference type="Proteomes" id="UP000187085">
    <property type="component" value="Unassembled WGS sequence"/>
</dbReference>
<comment type="caution">
    <text evidence="2">The sequence shown here is derived from an EMBL/GenBank/DDBJ whole genome shotgun (WGS) entry which is preliminary data.</text>
</comment>
<feature type="transmembrane region" description="Helical" evidence="1">
    <location>
        <begin position="16"/>
        <end position="37"/>
    </location>
</feature>
<accession>A0A1R1LC82</accession>
<reference evidence="2 3" key="1">
    <citation type="submission" date="2016-12" db="EMBL/GenBank/DDBJ databases">
        <title>Draft genome of Tersicoccus phoenicis 1P05MA.</title>
        <authorList>
            <person name="Nakajima Y."/>
            <person name="Yoshizawa S."/>
            <person name="Nakamura K."/>
            <person name="Ogura Y."/>
            <person name="Hayashi T."/>
            <person name="Kogure K."/>
        </authorList>
    </citation>
    <scope>NUCLEOTIDE SEQUENCE [LARGE SCALE GENOMIC DNA]</scope>
    <source>
        <strain evidence="2 3">1p05MA</strain>
    </source>
</reference>